<feature type="domain" description="DUF6613" evidence="1">
    <location>
        <begin position="14"/>
        <end position="226"/>
    </location>
</feature>
<reference evidence="2" key="2">
    <citation type="journal article" date="2021" name="PeerJ">
        <title>Extensive microbial diversity within the chicken gut microbiome revealed by metagenomics and culture.</title>
        <authorList>
            <person name="Gilroy R."/>
            <person name="Ravi A."/>
            <person name="Getino M."/>
            <person name="Pursley I."/>
            <person name="Horton D.L."/>
            <person name="Alikhan N.F."/>
            <person name="Baker D."/>
            <person name="Gharbi K."/>
            <person name="Hall N."/>
            <person name="Watson M."/>
            <person name="Adriaenssens E.M."/>
            <person name="Foster-Nyarko E."/>
            <person name="Jarju S."/>
            <person name="Secka A."/>
            <person name="Antonio M."/>
            <person name="Oren A."/>
            <person name="Chaudhuri R.R."/>
            <person name="La Ragione R."/>
            <person name="Hildebrand F."/>
            <person name="Pallen M.J."/>
        </authorList>
    </citation>
    <scope>NUCLEOTIDE SEQUENCE</scope>
    <source>
        <strain evidence="2">CHK152-2994</strain>
    </source>
</reference>
<reference evidence="2" key="1">
    <citation type="submission" date="2020-10" db="EMBL/GenBank/DDBJ databases">
        <authorList>
            <person name="Gilroy R."/>
        </authorList>
    </citation>
    <scope>NUCLEOTIDE SEQUENCE</scope>
    <source>
        <strain evidence="2">CHK152-2994</strain>
    </source>
</reference>
<name>A0A9D1K4I2_9BACT</name>
<evidence type="ECO:0000259" key="1">
    <source>
        <dbReference type="Pfam" id="PF20318"/>
    </source>
</evidence>
<dbReference type="AlphaFoldDB" id="A0A9D1K4I2"/>
<evidence type="ECO:0000313" key="3">
    <source>
        <dbReference type="Proteomes" id="UP000824139"/>
    </source>
</evidence>
<sequence>MSVIGIVAAMTLPALINKYDRTVTETRLAKFYSTFNQAILRSLEVNGPYEGWSFFVELEPDDEGNIDQTPINNAFDQYLRPFMNIVNVKEDDCLSKQTDKCKCNYYILADGSAFTFSEHLNRTIWFYPKADWQKCVKSYEAPNGICRFVFSFQPLFKTKDWTYHSNKGLEPFLYKWDGTEEMLLNHTSYGCALSEGEGMPHLSGAYCTALIQRNGWKIPKNYPRRIKY</sequence>
<dbReference type="InterPro" id="IPR046721">
    <property type="entry name" value="DUF6613"/>
</dbReference>
<protein>
    <recommendedName>
        <fullName evidence="1">DUF6613 domain-containing protein</fullName>
    </recommendedName>
</protein>
<dbReference type="Proteomes" id="UP000824139">
    <property type="component" value="Unassembled WGS sequence"/>
</dbReference>
<dbReference type="EMBL" id="DVJO01000048">
    <property type="protein sequence ID" value="HIS82389.1"/>
    <property type="molecule type" value="Genomic_DNA"/>
</dbReference>
<accession>A0A9D1K4I2</accession>
<organism evidence="2 3">
    <name type="scientific">Candidatus Scatenecus faecavium</name>
    <dbReference type="NCBI Taxonomy" id="2840915"/>
    <lineage>
        <taxon>Bacteria</taxon>
        <taxon>Candidatus Scatenecus</taxon>
    </lineage>
</organism>
<proteinExistence type="predicted"/>
<gene>
    <name evidence="2" type="ORF">IAD41_02120</name>
</gene>
<evidence type="ECO:0000313" key="2">
    <source>
        <dbReference type="EMBL" id="HIS82389.1"/>
    </source>
</evidence>
<comment type="caution">
    <text evidence="2">The sequence shown here is derived from an EMBL/GenBank/DDBJ whole genome shotgun (WGS) entry which is preliminary data.</text>
</comment>
<dbReference type="Pfam" id="PF20318">
    <property type="entry name" value="DUF6613"/>
    <property type="match status" value="1"/>
</dbReference>